<feature type="domain" description="MI" evidence="7">
    <location>
        <begin position="375"/>
        <end position="499"/>
    </location>
</feature>
<keyword evidence="3" id="KW-0963">Cytoplasm</keyword>
<dbReference type="AlphaFoldDB" id="A0A0R3UNQ9"/>
<dbReference type="PANTHER" id="PTHR12626">
    <property type="entry name" value="PROGRAMMED CELL DEATH 4"/>
    <property type="match status" value="1"/>
</dbReference>
<dbReference type="Pfam" id="PF02847">
    <property type="entry name" value="MA3"/>
    <property type="match status" value="2"/>
</dbReference>
<dbReference type="InterPro" id="IPR039778">
    <property type="entry name" value="PDCD4"/>
</dbReference>
<gene>
    <name evidence="8" type="ORF">MCOS_LOCUS9447</name>
</gene>
<dbReference type="InterPro" id="IPR016024">
    <property type="entry name" value="ARM-type_fold"/>
</dbReference>
<comment type="similarity">
    <text evidence="2">Belongs to the PDCD4 family.</text>
</comment>
<evidence type="ECO:0000313" key="10">
    <source>
        <dbReference type="WBParaSite" id="MCU_008870-RA"/>
    </source>
</evidence>
<feature type="compositionally biased region" description="Polar residues" evidence="6">
    <location>
        <begin position="24"/>
        <end position="44"/>
    </location>
</feature>
<dbReference type="EMBL" id="UXSR01005726">
    <property type="protein sequence ID" value="VDD83444.1"/>
    <property type="molecule type" value="Genomic_DNA"/>
</dbReference>
<protein>
    <submittedName>
        <fullName evidence="10">Programmed cell death protein 4</fullName>
    </submittedName>
</protein>
<evidence type="ECO:0000313" key="8">
    <source>
        <dbReference type="EMBL" id="VDD83444.1"/>
    </source>
</evidence>
<dbReference type="OrthoDB" id="414546at2759"/>
<evidence type="ECO:0000256" key="2">
    <source>
        <dbReference type="ARBA" id="ARBA00005497"/>
    </source>
</evidence>
<sequence length="521" mass="58043">MSEPERKHEGSGVEASGEESSGEMTWQKQNFVGDNMNVRPQNPRMSRKKRTHYNSISHAGLNGLTLASENPTPSAQRLFCGNRAPYGKNSRKSRNGPKHLSKKNTGKDVWIRVSDELDELELDYGDPDYESEEEDPSVIESVKVVLSDDDFDEYFSSLVREYYDHCKPGEVIDGLKEIAITPLQRRRLPSLAINLALQHKMGHCELTSELLSEMCGKVISMPVMQQGFQLLLDDMADIVIDVPKAPEYVGRFIARAVADDILPPKFVQQYKEVNAAMPPSGTPPVVSDTAHPPIRIASRRDSTGLVGSAGPNTRSSSGFSSACDGTGNMMPAGDSPINYALMAINKAETLLTLSHAYRHLDIVWGIPPNERVTTMLMKQISCILEDYLSSDNLEEATSSLQELDSPHFHHELVYQAIFLVLEHEGDQVVMNRILRLLDKLCSSVVISLDQLVTGVKRVYTELPEIQQDQPVAHVLLERFLRAAVKAGFMPQKIVNEMPAKSRKRYVSEGDGFRKAAPIERL</sequence>
<evidence type="ECO:0000256" key="4">
    <source>
        <dbReference type="ARBA" id="ARBA00022737"/>
    </source>
</evidence>
<dbReference type="SUPFAM" id="SSF48371">
    <property type="entry name" value="ARM repeat"/>
    <property type="match status" value="2"/>
</dbReference>
<feature type="domain" description="MI" evidence="7">
    <location>
        <begin position="150"/>
        <end position="272"/>
    </location>
</feature>
<evidence type="ECO:0000256" key="5">
    <source>
        <dbReference type="ARBA" id="ARBA00023242"/>
    </source>
</evidence>
<accession>A0A0R3UNQ9</accession>
<feature type="compositionally biased region" description="Basic residues" evidence="6">
    <location>
        <begin position="89"/>
        <end position="103"/>
    </location>
</feature>
<name>A0A0R3UNQ9_MESCO</name>
<dbReference type="WBParaSite" id="MCU_008870-RA">
    <property type="protein sequence ID" value="MCU_008870-RA"/>
    <property type="gene ID" value="MCU_008870"/>
</dbReference>
<proteinExistence type="inferred from homology"/>
<comment type="subcellular location">
    <subcellularLocation>
        <location evidence="1">Cytoplasm</location>
    </subcellularLocation>
</comment>
<dbReference type="GO" id="GO:0005634">
    <property type="term" value="C:nucleus"/>
    <property type="evidence" value="ECO:0007669"/>
    <property type="project" value="TreeGrafter"/>
</dbReference>
<dbReference type="Gene3D" id="1.25.40.180">
    <property type="match status" value="2"/>
</dbReference>
<keyword evidence="9" id="KW-1185">Reference proteome</keyword>
<keyword evidence="5" id="KW-0539">Nucleus</keyword>
<organism evidence="8 9">
    <name type="scientific">Mesocestoides corti</name>
    <name type="common">Flatworm</name>
    <dbReference type="NCBI Taxonomy" id="53468"/>
    <lineage>
        <taxon>Eukaryota</taxon>
        <taxon>Metazoa</taxon>
        <taxon>Spiralia</taxon>
        <taxon>Lophotrochozoa</taxon>
        <taxon>Platyhelminthes</taxon>
        <taxon>Cestoda</taxon>
        <taxon>Eucestoda</taxon>
        <taxon>Cyclophyllidea</taxon>
        <taxon>Mesocestoididae</taxon>
        <taxon>Mesocestoides</taxon>
    </lineage>
</organism>
<evidence type="ECO:0000259" key="7">
    <source>
        <dbReference type="PROSITE" id="PS51366"/>
    </source>
</evidence>
<feature type="region of interest" description="Disordered" evidence="6">
    <location>
        <begin position="1"/>
        <end position="50"/>
    </location>
</feature>
<reference evidence="10" key="2">
    <citation type="submission" date="2019-11" db="UniProtKB">
        <authorList>
            <consortium name="WormBaseParasite"/>
        </authorList>
    </citation>
    <scope>IDENTIFICATION</scope>
</reference>
<evidence type="ECO:0000256" key="1">
    <source>
        <dbReference type="ARBA" id="ARBA00004496"/>
    </source>
</evidence>
<dbReference type="PROSITE" id="PS51366">
    <property type="entry name" value="MI"/>
    <property type="match status" value="2"/>
</dbReference>
<dbReference type="PANTHER" id="PTHR12626:SF0">
    <property type="entry name" value="PROGRAMMED CELL DEATH PROTEIN 4"/>
    <property type="match status" value="1"/>
</dbReference>
<dbReference type="SMART" id="SM00544">
    <property type="entry name" value="MA3"/>
    <property type="match status" value="2"/>
</dbReference>
<feature type="compositionally biased region" description="Polar residues" evidence="6">
    <location>
        <begin position="65"/>
        <end position="75"/>
    </location>
</feature>
<evidence type="ECO:0000256" key="6">
    <source>
        <dbReference type="SAM" id="MobiDB-lite"/>
    </source>
</evidence>
<keyword evidence="4" id="KW-0677">Repeat</keyword>
<dbReference type="GO" id="GO:0005829">
    <property type="term" value="C:cytosol"/>
    <property type="evidence" value="ECO:0007669"/>
    <property type="project" value="TreeGrafter"/>
</dbReference>
<dbReference type="InterPro" id="IPR003891">
    <property type="entry name" value="Initiation_fac_eIF4g_MI"/>
</dbReference>
<dbReference type="Proteomes" id="UP000267029">
    <property type="component" value="Unassembled WGS sequence"/>
</dbReference>
<feature type="compositionally biased region" description="Basic and acidic residues" evidence="6">
    <location>
        <begin position="1"/>
        <end position="11"/>
    </location>
</feature>
<reference evidence="8 9" key="1">
    <citation type="submission" date="2018-10" db="EMBL/GenBank/DDBJ databases">
        <authorList>
            <consortium name="Pathogen Informatics"/>
        </authorList>
    </citation>
    <scope>NUCLEOTIDE SEQUENCE [LARGE SCALE GENOMIC DNA]</scope>
</reference>
<feature type="region of interest" description="Disordered" evidence="6">
    <location>
        <begin position="64"/>
        <end position="103"/>
    </location>
</feature>
<evidence type="ECO:0000256" key="3">
    <source>
        <dbReference type="ARBA" id="ARBA00022490"/>
    </source>
</evidence>
<dbReference type="STRING" id="53468.A0A0R3UNQ9"/>
<dbReference type="GO" id="GO:0045892">
    <property type="term" value="P:negative regulation of DNA-templated transcription"/>
    <property type="evidence" value="ECO:0007669"/>
    <property type="project" value="InterPro"/>
</dbReference>
<evidence type="ECO:0000313" key="9">
    <source>
        <dbReference type="Proteomes" id="UP000267029"/>
    </source>
</evidence>